<dbReference type="InterPro" id="IPR008929">
    <property type="entry name" value="Chondroitin_lyas"/>
</dbReference>
<organism evidence="4 5">
    <name type="scientific">Hymenobacter jejuensis</name>
    <dbReference type="NCBI Taxonomy" id="2502781"/>
    <lineage>
        <taxon>Bacteria</taxon>
        <taxon>Pseudomonadati</taxon>
        <taxon>Bacteroidota</taxon>
        <taxon>Cytophagia</taxon>
        <taxon>Cytophagales</taxon>
        <taxon>Hymenobacteraceae</taxon>
        <taxon>Hymenobacter</taxon>
    </lineage>
</organism>
<dbReference type="KEGG" id="hyj:FHG12_16815"/>
<dbReference type="InterPro" id="IPR012480">
    <property type="entry name" value="Hepar_II_III_C"/>
</dbReference>
<dbReference type="SUPFAM" id="SSF48230">
    <property type="entry name" value="Chondroitin AC/alginate lyase"/>
    <property type="match status" value="1"/>
</dbReference>
<dbReference type="RefSeq" id="WP_139516829.1">
    <property type="nucleotide sequence ID" value="NZ_CP040896.1"/>
</dbReference>
<evidence type="ECO:0008006" key="6">
    <source>
        <dbReference type="Google" id="ProtNLM"/>
    </source>
</evidence>
<dbReference type="AlphaFoldDB" id="A0A5B8A4Z5"/>
<dbReference type="EMBL" id="CP040896">
    <property type="protein sequence ID" value="QDA61655.1"/>
    <property type="molecule type" value="Genomic_DNA"/>
</dbReference>
<evidence type="ECO:0000313" key="5">
    <source>
        <dbReference type="Proteomes" id="UP000305398"/>
    </source>
</evidence>
<feature type="domain" description="Heparinase II/III-like C-terminal" evidence="2">
    <location>
        <begin position="514"/>
        <end position="581"/>
    </location>
</feature>
<dbReference type="Gene3D" id="1.50.10.100">
    <property type="entry name" value="Chondroitin AC/alginate lyase"/>
    <property type="match status" value="1"/>
</dbReference>
<dbReference type="GO" id="GO:0030313">
    <property type="term" value="C:cell envelope"/>
    <property type="evidence" value="ECO:0007669"/>
    <property type="project" value="UniProtKB-SubCell"/>
</dbReference>
<comment type="subcellular location">
    <subcellularLocation>
        <location evidence="1">Cell envelope</location>
    </subcellularLocation>
</comment>
<evidence type="ECO:0000256" key="1">
    <source>
        <dbReference type="ARBA" id="ARBA00004196"/>
    </source>
</evidence>
<gene>
    <name evidence="4" type="ORF">FHG12_16815</name>
</gene>
<dbReference type="InterPro" id="IPR058849">
    <property type="entry name" value="Ulvan_lyase_2nd"/>
</dbReference>
<dbReference type="OrthoDB" id="8732671at2"/>
<protein>
    <recommendedName>
        <fullName evidence="6">Heparinase II/III-like protein</fullName>
    </recommendedName>
</protein>
<evidence type="ECO:0000259" key="2">
    <source>
        <dbReference type="Pfam" id="PF07940"/>
    </source>
</evidence>
<dbReference type="Pfam" id="PF26377">
    <property type="entry name" value="Ulvan_lyase_2nd"/>
    <property type="match status" value="1"/>
</dbReference>
<dbReference type="GO" id="GO:0016829">
    <property type="term" value="F:lyase activity"/>
    <property type="evidence" value="ECO:0007669"/>
    <property type="project" value="InterPro"/>
</dbReference>
<name>A0A5B8A4Z5_9BACT</name>
<feature type="domain" description="Endo-acting ulvan lyase 2nd" evidence="3">
    <location>
        <begin position="353"/>
        <end position="459"/>
    </location>
</feature>
<evidence type="ECO:0000313" key="4">
    <source>
        <dbReference type="EMBL" id="QDA61655.1"/>
    </source>
</evidence>
<accession>A0A5B8A4Z5</accession>
<reference evidence="4 5" key="1">
    <citation type="submission" date="2019-06" db="EMBL/GenBank/DDBJ databases">
        <authorList>
            <person name="Srinivasan S."/>
        </authorList>
    </citation>
    <scope>NUCLEOTIDE SEQUENCE [LARGE SCALE GENOMIC DNA]</scope>
    <source>
        <strain evidence="4 5">17J68-5</strain>
    </source>
</reference>
<proteinExistence type="predicted"/>
<evidence type="ECO:0000259" key="3">
    <source>
        <dbReference type="Pfam" id="PF26377"/>
    </source>
</evidence>
<keyword evidence="5" id="KW-1185">Reference proteome</keyword>
<sequence>MMENSITLKRAIVTILVLIAAMPSLMVATAQVVQLPATLPAGHPRLLIKASGKEQLRQRLTTQEEARHIFESIRAKVDPYVVRHQSDPQWIVSRLQMYWKTKATEIFVKGPVFAYAGGAAAPAPTVRYTGTRDAVTPYLRPKLEDIKPYLDDARGLYLQHATTKQWEWADPAKAGRIVEAINREIMSLAQQAAFLYWYTGEEKYAKFAYDLLDTYLVGIYYRREPVDLSHSHQQTLVGLTSFEVIHEDVLNEVTSTYDFLHEYVVRRAPQKKLLYDQALQKWADLIIKNGVPFNNWDLIEARFVSLIAVVLDDDATYANSHGSHYYLDQIINQTSTRQWGLTELIRRGFDTNSGIWSECPGYSVNVVKDFTEFVMLFDQVLGVDLVAQIPLIPKAVLATAQYAFPNGNIVGFGDTHYGPLPTESMLNMVANAQHFNKPEQERQFTSLLKTVRQQTGHIDGHGGGSGLAALFSSATLLRDDIPGGKPSDFVTPTFYSPNVSWLVQRLNPNSARRGLLISQAGSMGNHAHANGVAMELYGQGVVLAPEGGIGTSYFQPDYAEYYSQFPAHNTVMVDGISAYPVMKSNHGFSVQGVYPPVGQITSSPFGAFTYSDVLFREPETQADQRRQMGIVRTGDSTGYYIDIFRSHKVQGGDKFHDYFFHGVGQELTVTDPAGQPLALQPTAQLAFAEGHLFALDYLWDKKSALTTQDVSATFSLTVPGRPTAQLHLWMLGAPEREIFTMKAPKSTAYGRDNMLPLDIAELPLPTIVVRQRGQAWTRPFAAVYEATAADAPRTIRAVASFAPKGAWPEFVGLRVETMAGRQDYIFSNAGVAAVTHQDMAAEADYALVSFQGADLSSLLLGHGRMVSKGGYALTAKGGATTAALSKQNNGWHFSADQPLTLTLPGKAGKSLLLNGARYAGKKTKINGQAAVSFELPATSEAKLEQK</sequence>
<dbReference type="Proteomes" id="UP000305398">
    <property type="component" value="Chromosome"/>
</dbReference>
<dbReference type="Pfam" id="PF07940">
    <property type="entry name" value="Hepar_II_III_C"/>
    <property type="match status" value="1"/>
</dbReference>
<dbReference type="Gene3D" id="2.70.98.70">
    <property type="match status" value="1"/>
</dbReference>